<dbReference type="Gene3D" id="1.10.510.10">
    <property type="entry name" value="Transferase(Phosphotransferase) domain 1"/>
    <property type="match status" value="1"/>
</dbReference>
<dbReference type="InterPro" id="IPR000719">
    <property type="entry name" value="Prot_kinase_dom"/>
</dbReference>
<evidence type="ECO:0000313" key="3">
    <source>
        <dbReference type="Proteomes" id="UP000016932"/>
    </source>
</evidence>
<proteinExistence type="predicted"/>
<dbReference type="HOGENOM" id="CLU_566354_0_0_1"/>
<dbReference type="GeneID" id="19334094"/>
<sequence>MLWLRARLKSKTRRLTKSAAIPEYIILLQLGDVDYFGQSHLCSRNSTARLVKCRTRMSTLLPAEFHRDFLRGHVELSDSGFAIKTAWRNEARNGRADLVLEAKIYQILGKHDHPEECAITLEFAPNGSLNDYLRDHPDISSQRRMQWATECAEGLAVLHAAEIIHFDFKPGNLLLDAALHIKVIDFGSASLQGSRPNGYSPSRYSPWGNAPEDTWPLGVQVDIFALGSTIFKIWAAEDPFEEQSSEEYPDVTTLSCGDIIRKRGKPGTANELVTIYINRDHQASFIDLIRPGLQECLTARLTSRTARIHASTTSLISVIPVDWTLAWFCRLARPAGWKWRRAFGLILPLPSSLIFCDRSECPVASGGELHDYTHLALSAEDNYPKNFRYFLLLPAAMMSLKRVGRDGRADAFDIAGDGQKPELHGGSKHDKCSRLSPLCDWMSFPGSPSPWTTKRFYLPLRRLCWLKTMPDCIINFSQPILN</sequence>
<keyword evidence="3" id="KW-1185">Reference proteome</keyword>
<dbReference type="InterPro" id="IPR011009">
    <property type="entry name" value="Kinase-like_dom_sf"/>
</dbReference>
<dbReference type="InterPro" id="IPR051681">
    <property type="entry name" value="Ser/Thr_Kinases-Pseudokinases"/>
</dbReference>
<dbReference type="STRING" id="383855.M3A080"/>
<dbReference type="OrthoDB" id="1668230at2759"/>
<dbReference type="Pfam" id="PF00069">
    <property type="entry name" value="Pkinase"/>
    <property type="match status" value="1"/>
</dbReference>
<protein>
    <recommendedName>
        <fullName evidence="1">Protein kinase domain-containing protein</fullName>
    </recommendedName>
</protein>
<dbReference type="RefSeq" id="XP_007931576.1">
    <property type="nucleotide sequence ID" value="XM_007933385.1"/>
</dbReference>
<dbReference type="AlphaFoldDB" id="M3A080"/>
<dbReference type="GO" id="GO:0004674">
    <property type="term" value="F:protein serine/threonine kinase activity"/>
    <property type="evidence" value="ECO:0007669"/>
    <property type="project" value="TreeGrafter"/>
</dbReference>
<feature type="domain" description="Protein kinase" evidence="1">
    <location>
        <begin position="25"/>
        <end position="312"/>
    </location>
</feature>
<organism evidence="2 3">
    <name type="scientific">Pseudocercospora fijiensis (strain CIRAD86)</name>
    <name type="common">Black leaf streak disease fungus</name>
    <name type="synonym">Mycosphaerella fijiensis</name>
    <dbReference type="NCBI Taxonomy" id="383855"/>
    <lineage>
        <taxon>Eukaryota</taxon>
        <taxon>Fungi</taxon>
        <taxon>Dikarya</taxon>
        <taxon>Ascomycota</taxon>
        <taxon>Pezizomycotina</taxon>
        <taxon>Dothideomycetes</taxon>
        <taxon>Dothideomycetidae</taxon>
        <taxon>Mycosphaerellales</taxon>
        <taxon>Mycosphaerellaceae</taxon>
        <taxon>Pseudocercospora</taxon>
    </lineage>
</organism>
<dbReference type="InterPro" id="IPR008271">
    <property type="entry name" value="Ser/Thr_kinase_AS"/>
</dbReference>
<gene>
    <name evidence="2" type="ORF">MYCFIDRAFT_179290</name>
</gene>
<dbReference type="SUPFAM" id="SSF56112">
    <property type="entry name" value="Protein kinase-like (PK-like)"/>
    <property type="match status" value="1"/>
</dbReference>
<dbReference type="PROSITE" id="PS00108">
    <property type="entry name" value="PROTEIN_KINASE_ST"/>
    <property type="match status" value="1"/>
</dbReference>
<dbReference type="eggNOG" id="KOG0192">
    <property type="taxonomic scope" value="Eukaryota"/>
</dbReference>
<evidence type="ECO:0000313" key="2">
    <source>
        <dbReference type="EMBL" id="EME77806.1"/>
    </source>
</evidence>
<reference evidence="2 3" key="1">
    <citation type="journal article" date="2012" name="PLoS Pathog.">
        <title>Diverse lifestyles and strategies of plant pathogenesis encoded in the genomes of eighteen Dothideomycetes fungi.</title>
        <authorList>
            <person name="Ohm R.A."/>
            <person name="Feau N."/>
            <person name="Henrissat B."/>
            <person name="Schoch C.L."/>
            <person name="Horwitz B.A."/>
            <person name="Barry K.W."/>
            <person name="Condon B.J."/>
            <person name="Copeland A.C."/>
            <person name="Dhillon B."/>
            <person name="Glaser F."/>
            <person name="Hesse C.N."/>
            <person name="Kosti I."/>
            <person name="LaButti K."/>
            <person name="Lindquist E.A."/>
            <person name="Lucas S."/>
            <person name="Salamov A.A."/>
            <person name="Bradshaw R.E."/>
            <person name="Ciuffetti L."/>
            <person name="Hamelin R.C."/>
            <person name="Kema G.H.J."/>
            <person name="Lawrence C."/>
            <person name="Scott J.A."/>
            <person name="Spatafora J.W."/>
            <person name="Turgeon B.G."/>
            <person name="de Wit P.J.G.M."/>
            <person name="Zhong S."/>
            <person name="Goodwin S.B."/>
            <person name="Grigoriev I.V."/>
        </authorList>
    </citation>
    <scope>NUCLEOTIDE SEQUENCE [LARGE SCALE GENOMIC DNA]</scope>
    <source>
        <strain evidence="2 3">CIRAD86</strain>
    </source>
</reference>
<name>M3A080_PSEFD</name>
<dbReference type="Proteomes" id="UP000016932">
    <property type="component" value="Unassembled WGS sequence"/>
</dbReference>
<dbReference type="VEuPathDB" id="FungiDB:MYCFIDRAFT_179290"/>
<dbReference type="GO" id="GO:0005524">
    <property type="term" value="F:ATP binding"/>
    <property type="evidence" value="ECO:0007669"/>
    <property type="project" value="InterPro"/>
</dbReference>
<accession>M3A080</accession>
<dbReference type="PROSITE" id="PS50011">
    <property type="entry name" value="PROTEIN_KINASE_DOM"/>
    <property type="match status" value="1"/>
</dbReference>
<dbReference type="KEGG" id="pfj:MYCFIDRAFT_179290"/>
<evidence type="ECO:0000259" key="1">
    <source>
        <dbReference type="PROSITE" id="PS50011"/>
    </source>
</evidence>
<dbReference type="EMBL" id="KB446564">
    <property type="protein sequence ID" value="EME77806.1"/>
    <property type="molecule type" value="Genomic_DNA"/>
</dbReference>
<dbReference type="PANTHER" id="PTHR44329">
    <property type="entry name" value="SERINE/THREONINE-PROTEIN KINASE TNNI3K-RELATED"/>
    <property type="match status" value="1"/>
</dbReference>